<feature type="domain" description="Ribosomal RNA adenine methylase transferase N-terminal" evidence="9">
    <location>
        <begin position="30"/>
        <end position="205"/>
    </location>
</feature>
<dbReference type="Gene3D" id="3.40.50.150">
    <property type="entry name" value="Vaccinia Virus protein VP39"/>
    <property type="match status" value="1"/>
</dbReference>
<dbReference type="KEGG" id="daw:HS1_000041"/>
<evidence type="ECO:0000259" key="9">
    <source>
        <dbReference type="SMART" id="SM00650"/>
    </source>
</evidence>
<dbReference type="InterPro" id="IPR029063">
    <property type="entry name" value="SAM-dependent_MTases_sf"/>
</dbReference>
<dbReference type="EC" id="2.1.1.182" evidence="7"/>
<accession>A0A7U4QI86</accession>
<dbReference type="Gene3D" id="1.10.8.100">
    <property type="entry name" value="Ribosomal RNA adenine dimethylase-like, domain 2"/>
    <property type="match status" value="1"/>
</dbReference>
<dbReference type="AlphaFoldDB" id="A0A7U4QI86"/>
<dbReference type="GO" id="GO:0005737">
    <property type="term" value="C:cytoplasm"/>
    <property type="evidence" value="ECO:0007669"/>
    <property type="project" value="UniProtKB-SubCell"/>
</dbReference>
<dbReference type="PROSITE" id="PS51689">
    <property type="entry name" value="SAM_RNA_A_N6_MT"/>
    <property type="match status" value="1"/>
</dbReference>
<comment type="function">
    <text evidence="7">Specifically dimethylates two adjacent adenosines (A1518 and A1519) in the loop of a conserved hairpin near the 3'-end of 16S rRNA in the 30S particle. May play a critical role in biogenesis of 30S subunits.</text>
</comment>
<dbReference type="SUPFAM" id="SSF53335">
    <property type="entry name" value="S-adenosyl-L-methionine-dependent methyltransferases"/>
    <property type="match status" value="1"/>
</dbReference>
<keyword evidence="5 7" id="KW-0949">S-adenosyl-L-methionine</keyword>
<dbReference type="PROSITE" id="PS01131">
    <property type="entry name" value="RRNA_A_DIMETH"/>
    <property type="match status" value="1"/>
</dbReference>
<dbReference type="OrthoDB" id="9814755at2"/>
<comment type="similarity">
    <text evidence="7">Belongs to the class I-like SAM-binding methyltransferase superfamily. rRNA adenine N(6)-methyltransferase family. RsmA subfamily.</text>
</comment>
<feature type="binding site" evidence="7 8">
    <location>
        <position position="98"/>
    </location>
    <ligand>
        <name>S-adenosyl-L-methionine</name>
        <dbReference type="ChEBI" id="CHEBI:59789"/>
    </ligand>
</feature>
<evidence type="ECO:0000256" key="6">
    <source>
        <dbReference type="ARBA" id="ARBA00022884"/>
    </source>
</evidence>
<dbReference type="GO" id="GO:0003723">
    <property type="term" value="F:RNA binding"/>
    <property type="evidence" value="ECO:0007669"/>
    <property type="project" value="UniProtKB-UniRule"/>
</dbReference>
<comment type="subcellular location">
    <subcellularLocation>
        <location evidence="7">Cytoplasm</location>
    </subcellularLocation>
</comment>
<feature type="binding site" evidence="7 8">
    <location>
        <position position="25"/>
    </location>
    <ligand>
        <name>S-adenosyl-L-methionine</name>
        <dbReference type="ChEBI" id="CHEBI:59789"/>
    </ligand>
</feature>
<keyword evidence="1 7" id="KW-0963">Cytoplasm</keyword>
<protein>
    <recommendedName>
        <fullName evidence="7">Ribosomal RNA small subunit methyltransferase A</fullName>
        <ecNumber evidence="7">2.1.1.182</ecNumber>
    </recommendedName>
    <alternativeName>
        <fullName evidence="7">16S rRNA (adenine(1518)-N(6)/adenine(1519)-N(6))-dimethyltransferase</fullName>
    </alternativeName>
    <alternativeName>
        <fullName evidence="7">16S rRNA dimethyladenosine transferase</fullName>
    </alternativeName>
    <alternativeName>
        <fullName evidence="7">16S rRNA dimethylase</fullName>
    </alternativeName>
    <alternativeName>
        <fullName evidence="7">S-adenosylmethionine-6-N', N'-adenosyl(rRNA) dimethyltransferase</fullName>
    </alternativeName>
</protein>
<keyword evidence="3 7" id="KW-0489">Methyltransferase</keyword>
<evidence type="ECO:0000256" key="2">
    <source>
        <dbReference type="ARBA" id="ARBA00022552"/>
    </source>
</evidence>
<keyword evidence="4 7" id="KW-0808">Transferase</keyword>
<dbReference type="InterPro" id="IPR011530">
    <property type="entry name" value="rRNA_adenine_dimethylase"/>
</dbReference>
<dbReference type="InterPro" id="IPR020598">
    <property type="entry name" value="rRNA_Ade_methylase_Trfase_N"/>
</dbReference>
<evidence type="ECO:0000256" key="3">
    <source>
        <dbReference type="ARBA" id="ARBA00022603"/>
    </source>
</evidence>
<gene>
    <name evidence="7" type="primary">rsmA</name>
    <name evidence="7" type="synonym">ksgA</name>
    <name evidence="10" type="ORF">HS1_000041</name>
</gene>
<organism evidence="10 11">
    <name type="scientific">Desulfofervidus auxilii</name>
    <dbReference type="NCBI Taxonomy" id="1621989"/>
    <lineage>
        <taxon>Bacteria</taxon>
        <taxon>Pseudomonadati</taxon>
        <taxon>Thermodesulfobacteriota</taxon>
        <taxon>Candidatus Desulfofervidia</taxon>
        <taxon>Candidatus Desulfofervidales</taxon>
        <taxon>Candidatus Desulfofervidaceae</taxon>
        <taxon>Candidatus Desulfofervidus</taxon>
    </lineage>
</organism>
<dbReference type="InterPro" id="IPR001737">
    <property type="entry name" value="KsgA/Erm"/>
</dbReference>
<dbReference type="RefSeq" id="WP_066060118.1">
    <property type="nucleotide sequence ID" value="NZ_CP013015.1"/>
</dbReference>
<keyword evidence="2 7" id="KW-0698">rRNA processing</keyword>
<dbReference type="HAMAP" id="MF_00607">
    <property type="entry name" value="16SrRNA_methyltr_A"/>
    <property type="match status" value="1"/>
</dbReference>
<dbReference type="PANTHER" id="PTHR11727">
    <property type="entry name" value="DIMETHYLADENOSINE TRANSFERASE"/>
    <property type="match status" value="1"/>
</dbReference>
<name>A0A7U4QI86_DESA2</name>
<evidence type="ECO:0000256" key="5">
    <source>
        <dbReference type="ARBA" id="ARBA00022691"/>
    </source>
</evidence>
<dbReference type="InterPro" id="IPR023165">
    <property type="entry name" value="rRNA_Ade_diMease-like_C"/>
</dbReference>
<comment type="catalytic activity">
    <reaction evidence="7">
        <text>adenosine(1518)/adenosine(1519) in 16S rRNA + 4 S-adenosyl-L-methionine = N(6)-dimethyladenosine(1518)/N(6)-dimethyladenosine(1519) in 16S rRNA + 4 S-adenosyl-L-homocysteine + 4 H(+)</text>
        <dbReference type="Rhea" id="RHEA:19609"/>
        <dbReference type="Rhea" id="RHEA-COMP:10232"/>
        <dbReference type="Rhea" id="RHEA-COMP:10233"/>
        <dbReference type="ChEBI" id="CHEBI:15378"/>
        <dbReference type="ChEBI" id="CHEBI:57856"/>
        <dbReference type="ChEBI" id="CHEBI:59789"/>
        <dbReference type="ChEBI" id="CHEBI:74411"/>
        <dbReference type="ChEBI" id="CHEBI:74493"/>
        <dbReference type="EC" id="2.1.1.182"/>
    </reaction>
</comment>
<dbReference type="SMART" id="SM00650">
    <property type="entry name" value="rADc"/>
    <property type="match status" value="1"/>
</dbReference>
<feature type="binding site" evidence="7 8">
    <location>
        <position position="71"/>
    </location>
    <ligand>
        <name>S-adenosyl-L-methionine</name>
        <dbReference type="ChEBI" id="CHEBI:59789"/>
    </ligand>
</feature>
<dbReference type="GO" id="GO:0052908">
    <property type="term" value="F:16S rRNA (adenine(1518)-N(6)/adenine(1519)-N(6))-dimethyltransferase activity"/>
    <property type="evidence" value="ECO:0007669"/>
    <property type="project" value="UniProtKB-EC"/>
</dbReference>
<keyword evidence="11" id="KW-1185">Reference proteome</keyword>
<dbReference type="Pfam" id="PF00398">
    <property type="entry name" value="RrnaAD"/>
    <property type="match status" value="1"/>
</dbReference>
<evidence type="ECO:0000256" key="8">
    <source>
        <dbReference type="PROSITE-ProRule" id="PRU01026"/>
    </source>
</evidence>
<dbReference type="PANTHER" id="PTHR11727:SF7">
    <property type="entry name" value="DIMETHYLADENOSINE TRANSFERASE-RELATED"/>
    <property type="match status" value="1"/>
</dbReference>
<dbReference type="EMBL" id="CP013015">
    <property type="protein sequence ID" value="AMM39848.1"/>
    <property type="molecule type" value="Genomic_DNA"/>
</dbReference>
<dbReference type="InterPro" id="IPR020596">
    <property type="entry name" value="rRNA_Ade_Mease_Trfase_CS"/>
</dbReference>
<feature type="binding site" evidence="7 8">
    <location>
        <position position="50"/>
    </location>
    <ligand>
        <name>S-adenosyl-L-methionine</name>
        <dbReference type="ChEBI" id="CHEBI:59789"/>
    </ligand>
</feature>
<keyword evidence="6 7" id="KW-0694">RNA-binding</keyword>
<evidence type="ECO:0000313" key="11">
    <source>
        <dbReference type="Proteomes" id="UP000070560"/>
    </source>
</evidence>
<evidence type="ECO:0000256" key="1">
    <source>
        <dbReference type="ARBA" id="ARBA00022490"/>
    </source>
</evidence>
<reference evidence="10 11" key="1">
    <citation type="submission" date="2015-10" db="EMBL/GenBank/DDBJ databases">
        <title>Candidatus Desulfofervidus auxilii, a hydrogenotrophic sulfate-reducing bacterium involved in the thermophilic anaerobic oxidation of methane.</title>
        <authorList>
            <person name="Krukenberg V."/>
            <person name="Richter M."/>
            <person name="Wegener G."/>
        </authorList>
    </citation>
    <scope>NUCLEOTIDE SEQUENCE [LARGE SCALE GENOMIC DNA]</scope>
    <source>
        <strain evidence="10 11">HS1</strain>
    </source>
</reference>
<dbReference type="Proteomes" id="UP000070560">
    <property type="component" value="Chromosome"/>
</dbReference>
<proteinExistence type="inferred from homology"/>
<evidence type="ECO:0000256" key="4">
    <source>
        <dbReference type="ARBA" id="ARBA00022679"/>
    </source>
</evidence>
<dbReference type="NCBIfam" id="TIGR00755">
    <property type="entry name" value="ksgA"/>
    <property type="match status" value="1"/>
</dbReference>
<sequence length="280" mass="32063">MPLSPKKVLERYGLKAQKKLGQHFLINPFTSEQIVEKSGIEPKDIVIEIGAGLGALTIPLSQKAKKVIAIEYDQKLIFVLKEILANHQLKNIEIWQGDALKYDYEKTAHLHKTKIKIIGNLPYHISSPLLFLFLEKRAVIDQATLMLQKEVADRLLAKPGTKDFGILSVLYGLTAKIIPVMNLAPQSFYPPPEVDSQLIKINWKEEIRLEEGFVFFLKHIFSQRRKTVLNALKRLGIKTEKIKQILSDLKIETNTRPEQISPQDYVKLYQNIYSPKNNVL</sequence>
<dbReference type="CDD" id="cd02440">
    <property type="entry name" value="AdoMet_MTases"/>
    <property type="match status" value="1"/>
</dbReference>
<evidence type="ECO:0000313" key="10">
    <source>
        <dbReference type="EMBL" id="AMM39848.1"/>
    </source>
</evidence>
<feature type="binding site" evidence="7 8">
    <location>
        <position position="120"/>
    </location>
    <ligand>
        <name>S-adenosyl-L-methionine</name>
        <dbReference type="ChEBI" id="CHEBI:59789"/>
    </ligand>
</feature>
<evidence type="ECO:0000256" key="7">
    <source>
        <dbReference type="HAMAP-Rule" id="MF_00607"/>
    </source>
</evidence>
<feature type="binding site" evidence="7 8">
    <location>
        <position position="23"/>
    </location>
    <ligand>
        <name>S-adenosyl-L-methionine</name>
        <dbReference type="ChEBI" id="CHEBI:59789"/>
    </ligand>
</feature>